<feature type="region of interest" description="Disordered" evidence="1">
    <location>
        <begin position="1"/>
        <end position="21"/>
    </location>
</feature>
<gene>
    <name evidence="2" type="ORF">AVEN_92320_1</name>
</gene>
<keyword evidence="3" id="KW-1185">Reference proteome</keyword>
<dbReference type="Proteomes" id="UP000499080">
    <property type="component" value="Unassembled WGS sequence"/>
</dbReference>
<dbReference type="AlphaFoldDB" id="A0A4Y2AN58"/>
<sequence length="151" mass="16565">MTRTTPELGPSSPNFRTAPAGGRLTHDIFSVHQAHKQNGSLVELGFEPRALQLRGRDLTSRPPRLFPARSYIGCGGGLVTESQFRNLQAVGSRPDPTDPPHTGPAQAETFGIERRSAVRAMLSSDIPGVSVLSIDMEWFFPCEVQMWSCFL</sequence>
<evidence type="ECO:0000256" key="1">
    <source>
        <dbReference type="SAM" id="MobiDB-lite"/>
    </source>
</evidence>
<organism evidence="2 3">
    <name type="scientific">Araneus ventricosus</name>
    <name type="common">Orbweaver spider</name>
    <name type="synonym">Epeira ventricosa</name>
    <dbReference type="NCBI Taxonomy" id="182803"/>
    <lineage>
        <taxon>Eukaryota</taxon>
        <taxon>Metazoa</taxon>
        <taxon>Ecdysozoa</taxon>
        <taxon>Arthropoda</taxon>
        <taxon>Chelicerata</taxon>
        <taxon>Arachnida</taxon>
        <taxon>Araneae</taxon>
        <taxon>Araneomorphae</taxon>
        <taxon>Entelegynae</taxon>
        <taxon>Araneoidea</taxon>
        <taxon>Araneidae</taxon>
        <taxon>Araneus</taxon>
    </lineage>
</organism>
<accession>A0A4Y2AN58</accession>
<reference evidence="2 3" key="1">
    <citation type="journal article" date="2019" name="Sci. Rep.">
        <title>Orb-weaving spider Araneus ventricosus genome elucidates the spidroin gene catalogue.</title>
        <authorList>
            <person name="Kono N."/>
            <person name="Nakamura H."/>
            <person name="Ohtoshi R."/>
            <person name="Moran D.A.P."/>
            <person name="Shinohara A."/>
            <person name="Yoshida Y."/>
            <person name="Fujiwara M."/>
            <person name="Mori M."/>
            <person name="Tomita M."/>
            <person name="Arakawa K."/>
        </authorList>
    </citation>
    <scope>NUCLEOTIDE SEQUENCE [LARGE SCALE GENOMIC DNA]</scope>
</reference>
<comment type="caution">
    <text evidence="2">The sequence shown here is derived from an EMBL/GenBank/DDBJ whole genome shotgun (WGS) entry which is preliminary data.</text>
</comment>
<evidence type="ECO:0000313" key="2">
    <source>
        <dbReference type="EMBL" id="GBL80424.1"/>
    </source>
</evidence>
<proteinExistence type="predicted"/>
<feature type="compositionally biased region" description="Polar residues" evidence="1">
    <location>
        <begin position="1"/>
        <end position="15"/>
    </location>
</feature>
<name>A0A4Y2AN58_ARAVE</name>
<evidence type="ECO:0000313" key="3">
    <source>
        <dbReference type="Proteomes" id="UP000499080"/>
    </source>
</evidence>
<protein>
    <submittedName>
        <fullName evidence="2">Uncharacterized protein</fullName>
    </submittedName>
</protein>
<dbReference type="EMBL" id="BGPR01000021">
    <property type="protein sequence ID" value="GBL80424.1"/>
    <property type="molecule type" value="Genomic_DNA"/>
</dbReference>